<sequence length="116" mass="13110">MPMRGCIGTQDKKTPKEVGKKITPHYGVFAETFQLSQQLPHNWRGSEVYDTADYLQFVALQSSLSRRCGACHWPRSERGPAPDGSKEPTDEAFLRVAWPIVFKKMVAVTSPLEHLH</sequence>
<evidence type="ECO:0000313" key="1">
    <source>
        <dbReference type="EMBL" id="KAG8193782.1"/>
    </source>
</evidence>
<accession>A0AAV6VAR7</accession>
<dbReference type="EMBL" id="JAFNEN010000115">
    <property type="protein sequence ID" value="KAG8193782.1"/>
    <property type="molecule type" value="Genomic_DNA"/>
</dbReference>
<comment type="caution">
    <text evidence="1">The sequence shown here is derived from an EMBL/GenBank/DDBJ whole genome shotgun (WGS) entry which is preliminary data.</text>
</comment>
<keyword evidence="2" id="KW-1185">Reference proteome</keyword>
<gene>
    <name evidence="1" type="ORF">JTE90_005075</name>
</gene>
<evidence type="ECO:0000313" key="2">
    <source>
        <dbReference type="Proteomes" id="UP000827092"/>
    </source>
</evidence>
<proteinExistence type="predicted"/>
<dbReference type="Proteomes" id="UP000827092">
    <property type="component" value="Unassembled WGS sequence"/>
</dbReference>
<protein>
    <submittedName>
        <fullName evidence="1">Uncharacterized protein</fullName>
    </submittedName>
</protein>
<reference evidence="1 2" key="1">
    <citation type="journal article" date="2022" name="Nat. Ecol. Evol.">
        <title>A masculinizing supergene underlies an exaggerated male reproductive morph in a spider.</title>
        <authorList>
            <person name="Hendrickx F."/>
            <person name="De Corte Z."/>
            <person name="Sonet G."/>
            <person name="Van Belleghem S.M."/>
            <person name="Kostlbacher S."/>
            <person name="Vangestel C."/>
        </authorList>
    </citation>
    <scope>NUCLEOTIDE SEQUENCE [LARGE SCALE GENOMIC DNA]</scope>
    <source>
        <strain evidence="1">W744_W776</strain>
    </source>
</reference>
<name>A0AAV6VAR7_9ARAC</name>
<organism evidence="1 2">
    <name type="scientific">Oedothorax gibbosus</name>
    <dbReference type="NCBI Taxonomy" id="931172"/>
    <lineage>
        <taxon>Eukaryota</taxon>
        <taxon>Metazoa</taxon>
        <taxon>Ecdysozoa</taxon>
        <taxon>Arthropoda</taxon>
        <taxon>Chelicerata</taxon>
        <taxon>Arachnida</taxon>
        <taxon>Araneae</taxon>
        <taxon>Araneomorphae</taxon>
        <taxon>Entelegynae</taxon>
        <taxon>Araneoidea</taxon>
        <taxon>Linyphiidae</taxon>
        <taxon>Erigoninae</taxon>
        <taxon>Oedothorax</taxon>
    </lineage>
</organism>
<dbReference type="AlphaFoldDB" id="A0AAV6VAR7"/>